<dbReference type="GO" id="GO:0003779">
    <property type="term" value="F:actin binding"/>
    <property type="evidence" value="ECO:0007669"/>
    <property type="project" value="UniProtKB-KW"/>
</dbReference>
<dbReference type="PRINTS" id="PR00006">
    <property type="entry name" value="COFILIN"/>
</dbReference>
<dbReference type="InterPro" id="IPR029006">
    <property type="entry name" value="ADF-H/Gelsolin-like_dom_sf"/>
</dbReference>
<evidence type="ECO:0000256" key="2">
    <source>
        <dbReference type="ARBA" id="ARBA00023203"/>
    </source>
</evidence>
<accession>A0A6T6CIG9</accession>
<dbReference type="EMBL" id="HBGH01014569">
    <property type="protein sequence ID" value="CAD9235991.1"/>
    <property type="molecule type" value="Transcribed_RNA"/>
</dbReference>
<name>A0A6T6CIG9_9RHOD</name>
<dbReference type="CDD" id="cd11286">
    <property type="entry name" value="ADF_cofilin_like"/>
    <property type="match status" value="1"/>
</dbReference>
<comment type="similarity">
    <text evidence="1">Belongs to the actin-binding proteins ADF family.</text>
</comment>
<dbReference type="Pfam" id="PF00241">
    <property type="entry name" value="Cofilin_ADF"/>
    <property type="match status" value="1"/>
</dbReference>
<dbReference type="PANTHER" id="PTHR11913">
    <property type="entry name" value="COFILIN-RELATED"/>
    <property type="match status" value="1"/>
</dbReference>
<gene>
    <name evidence="4" type="ORF">CCAE0312_LOCUS8083</name>
    <name evidence="5" type="ORF">CCAE0312_LOCUS8085</name>
</gene>
<dbReference type="SMART" id="SM00102">
    <property type="entry name" value="ADF"/>
    <property type="match status" value="1"/>
</dbReference>
<proteinExistence type="inferred from homology"/>
<sequence>MASGVAVDPKCVEEFQALVRSRKYRGLVMKINDEMTSIGVERTLSPIQQGDKVDAKWTEFTKTLPENDCRYIVYDFEYEMQGIKKNRVIFMLWSPEYSKVKSKMIYASSQEGCVNAMEGIQRQLQSCDMDEMAYEYIANQLKQFTASY</sequence>
<protein>
    <recommendedName>
        <fullName evidence="3">ADF-H domain-containing protein</fullName>
    </recommendedName>
</protein>
<evidence type="ECO:0000313" key="4">
    <source>
        <dbReference type="EMBL" id="CAD9235991.1"/>
    </source>
</evidence>
<dbReference type="EMBL" id="HBGH01014572">
    <property type="protein sequence ID" value="CAD9235993.1"/>
    <property type="molecule type" value="Transcribed_RNA"/>
</dbReference>
<dbReference type="InterPro" id="IPR017904">
    <property type="entry name" value="ADF/Cofilin"/>
</dbReference>
<evidence type="ECO:0000256" key="1">
    <source>
        <dbReference type="ARBA" id="ARBA00006844"/>
    </source>
</evidence>
<dbReference type="GO" id="GO:0015629">
    <property type="term" value="C:actin cytoskeleton"/>
    <property type="evidence" value="ECO:0007669"/>
    <property type="project" value="InterPro"/>
</dbReference>
<keyword evidence="2" id="KW-0009">Actin-binding</keyword>
<dbReference type="Gene3D" id="3.40.20.10">
    <property type="entry name" value="Severin"/>
    <property type="match status" value="1"/>
</dbReference>
<feature type="domain" description="ADF-H" evidence="3">
    <location>
        <begin position="2"/>
        <end position="142"/>
    </location>
</feature>
<dbReference type="GO" id="GO:0030042">
    <property type="term" value="P:actin filament depolymerization"/>
    <property type="evidence" value="ECO:0007669"/>
    <property type="project" value="InterPro"/>
</dbReference>
<evidence type="ECO:0000313" key="5">
    <source>
        <dbReference type="EMBL" id="CAD9235993.1"/>
    </source>
</evidence>
<dbReference type="AlphaFoldDB" id="A0A6T6CIG9"/>
<dbReference type="PROSITE" id="PS51263">
    <property type="entry name" value="ADF_H"/>
    <property type="match status" value="1"/>
</dbReference>
<organism evidence="5">
    <name type="scientific">Compsopogon caeruleus</name>
    <dbReference type="NCBI Taxonomy" id="31354"/>
    <lineage>
        <taxon>Eukaryota</taxon>
        <taxon>Rhodophyta</taxon>
        <taxon>Compsopogonophyceae</taxon>
        <taxon>Compsopogonales</taxon>
        <taxon>Compsopogonaceae</taxon>
        <taxon>Compsopogon</taxon>
    </lineage>
</organism>
<reference evidence="5" key="1">
    <citation type="submission" date="2021-01" db="EMBL/GenBank/DDBJ databases">
        <authorList>
            <person name="Corre E."/>
            <person name="Pelletier E."/>
            <person name="Niang G."/>
            <person name="Scheremetjew M."/>
            <person name="Finn R."/>
            <person name="Kale V."/>
            <person name="Holt S."/>
            <person name="Cochrane G."/>
            <person name="Meng A."/>
            <person name="Brown T."/>
            <person name="Cohen L."/>
        </authorList>
    </citation>
    <scope>NUCLEOTIDE SEQUENCE</scope>
    <source>
        <strain evidence="5">SAG 36.94</strain>
    </source>
</reference>
<dbReference type="InterPro" id="IPR002108">
    <property type="entry name" value="ADF-H"/>
</dbReference>
<dbReference type="SUPFAM" id="SSF55753">
    <property type="entry name" value="Actin depolymerizing proteins"/>
    <property type="match status" value="1"/>
</dbReference>
<evidence type="ECO:0000259" key="3">
    <source>
        <dbReference type="PROSITE" id="PS51263"/>
    </source>
</evidence>